<proteinExistence type="predicted"/>
<accession>A0A3N4J5N3</accession>
<evidence type="ECO:0000313" key="2">
    <source>
        <dbReference type="Proteomes" id="UP000276215"/>
    </source>
</evidence>
<sequence>MQLRMHDHDRIIRASRLQENKRFLYFSGLLNILPLLNRTVAHNESLTFIRILILLFFCW</sequence>
<evidence type="ECO:0000313" key="1">
    <source>
        <dbReference type="EMBL" id="RPA91740.1"/>
    </source>
</evidence>
<dbReference type="EMBL" id="ML120489">
    <property type="protein sequence ID" value="RPA91740.1"/>
    <property type="molecule type" value="Genomic_DNA"/>
</dbReference>
<dbReference type="Proteomes" id="UP000276215">
    <property type="component" value="Unassembled WGS sequence"/>
</dbReference>
<name>A0A3N4J5N3_9PEZI</name>
<reference evidence="1 2" key="1">
    <citation type="journal article" date="2018" name="Nat. Ecol. Evol.">
        <title>Pezizomycetes genomes reveal the molecular basis of ectomycorrhizal truffle lifestyle.</title>
        <authorList>
            <person name="Murat C."/>
            <person name="Payen T."/>
            <person name="Noel B."/>
            <person name="Kuo A."/>
            <person name="Morin E."/>
            <person name="Chen J."/>
            <person name="Kohler A."/>
            <person name="Krizsan K."/>
            <person name="Balestrini R."/>
            <person name="Da Silva C."/>
            <person name="Montanini B."/>
            <person name="Hainaut M."/>
            <person name="Levati E."/>
            <person name="Barry K.W."/>
            <person name="Belfiori B."/>
            <person name="Cichocki N."/>
            <person name="Clum A."/>
            <person name="Dockter R.B."/>
            <person name="Fauchery L."/>
            <person name="Guy J."/>
            <person name="Iotti M."/>
            <person name="Le Tacon F."/>
            <person name="Lindquist E.A."/>
            <person name="Lipzen A."/>
            <person name="Malagnac F."/>
            <person name="Mello A."/>
            <person name="Molinier V."/>
            <person name="Miyauchi S."/>
            <person name="Poulain J."/>
            <person name="Riccioni C."/>
            <person name="Rubini A."/>
            <person name="Sitrit Y."/>
            <person name="Splivallo R."/>
            <person name="Traeger S."/>
            <person name="Wang M."/>
            <person name="Zifcakova L."/>
            <person name="Wipf D."/>
            <person name="Zambonelli A."/>
            <person name="Paolocci F."/>
            <person name="Nowrousian M."/>
            <person name="Ottonello S."/>
            <person name="Baldrian P."/>
            <person name="Spatafora J.W."/>
            <person name="Henrissat B."/>
            <person name="Nagy L.G."/>
            <person name="Aury J.M."/>
            <person name="Wincker P."/>
            <person name="Grigoriev I.V."/>
            <person name="Bonfante P."/>
            <person name="Martin F.M."/>
        </authorList>
    </citation>
    <scope>NUCLEOTIDE SEQUENCE [LARGE SCALE GENOMIC DNA]</scope>
    <source>
        <strain evidence="1 2">120613-1</strain>
    </source>
</reference>
<keyword evidence="2" id="KW-1185">Reference proteome</keyword>
<gene>
    <name evidence="1" type="ORF">L873DRAFT_1818924</name>
</gene>
<dbReference type="AlphaFoldDB" id="A0A3N4J5N3"/>
<organism evidence="1 2">
    <name type="scientific">Choiromyces venosus 120613-1</name>
    <dbReference type="NCBI Taxonomy" id="1336337"/>
    <lineage>
        <taxon>Eukaryota</taxon>
        <taxon>Fungi</taxon>
        <taxon>Dikarya</taxon>
        <taxon>Ascomycota</taxon>
        <taxon>Pezizomycotina</taxon>
        <taxon>Pezizomycetes</taxon>
        <taxon>Pezizales</taxon>
        <taxon>Tuberaceae</taxon>
        <taxon>Choiromyces</taxon>
    </lineage>
</organism>
<protein>
    <submittedName>
        <fullName evidence="1">Uncharacterized protein</fullName>
    </submittedName>
</protein>